<dbReference type="EMBL" id="FQYY01000004">
    <property type="protein sequence ID" value="SHI78144.1"/>
    <property type="molecule type" value="Genomic_DNA"/>
</dbReference>
<evidence type="ECO:0000313" key="2">
    <source>
        <dbReference type="Proteomes" id="UP000184225"/>
    </source>
</evidence>
<dbReference type="OrthoDB" id="9771846at2"/>
<proteinExistence type="predicted"/>
<evidence type="ECO:0000313" key="1">
    <source>
        <dbReference type="EMBL" id="SHI78144.1"/>
    </source>
</evidence>
<dbReference type="RefSeq" id="WP_073149875.1">
    <property type="nucleotide sequence ID" value="NZ_FQYY01000004.1"/>
</dbReference>
<keyword evidence="1" id="KW-0808">Transferase</keyword>
<gene>
    <name evidence="1" type="ORF">SAMN04488096_104239</name>
</gene>
<dbReference type="Pfam" id="PF11316">
    <property type="entry name" value="Rhamno_transf"/>
    <property type="match status" value="1"/>
</dbReference>
<dbReference type="Proteomes" id="UP000184225">
    <property type="component" value="Unassembled WGS sequence"/>
</dbReference>
<protein>
    <submittedName>
        <fullName evidence="1">Putative rhamnosyl transferase</fullName>
    </submittedName>
</protein>
<dbReference type="STRING" id="579105.SAMN04488096_104239"/>
<name>A0A1M6DY03_9FLAO</name>
<dbReference type="InterPro" id="IPR021466">
    <property type="entry name" value="Put_rhamnosyl_transferase"/>
</dbReference>
<dbReference type="AlphaFoldDB" id="A0A1M6DY03"/>
<reference evidence="1 2" key="1">
    <citation type="submission" date="2016-11" db="EMBL/GenBank/DDBJ databases">
        <authorList>
            <person name="Jaros S."/>
            <person name="Januszkiewicz K."/>
            <person name="Wedrychowicz H."/>
        </authorList>
    </citation>
    <scope>NUCLEOTIDE SEQUENCE [LARGE SCALE GENOMIC DNA]</scope>
    <source>
        <strain evidence="1 2">DSM 21425</strain>
    </source>
</reference>
<sequence>MYQHYLITRFNLKKEGWNTSKNNIPVLTEEWLERRFNLFENFCFPSVKSQNNQNFTWLVYFDVDTPQIFKDRILGLSMGYSKFQPRYVENMQAFVPSIQKELQKSTSKYIISTRIDNDDCIAYNFIKDIQSRFIETKHQAFDYADGYTLQISPDFRLGKKRQLWNPFISLIEENNQPQSVWQKSHADWKLDPLVKRINNKRLWMSIIHQENKVNEFTGYGKVSVTELNNFKITAEKRDEITPQLIPNSKWISLNIQNYLDTQFKCIYKDIKRAIRLRKKKK</sequence>
<dbReference type="GO" id="GO:0016740">
    <property type="term" value="F:transferase activity"/>
    <property type="evidence" value="ECO:0007669"/>
    <property type="project" value="UniProtKB-KW"/>
</dbReference>
<accession>A0A1M6DY03</accession>
<keyword evidence="2" id="KW-1185">Reference proteome</keyword>
<organism evidence="1 2">
    <name type="scientific">Mesonia phycicola</name>
    <dbReference type="NCBI Taxonomy" id="579105"/>
    <lineage>
        <taxon>Bacteria</taxon>
        <taxon>Pseudomonadati</taxon>
        <taxon>Bacteroidota</taxon>
        <taxon>Flavobacteriia</taxon>
        <taxon>Flavobacteriales</taxon>
        <taxon>Flavobacteriaceae</taxon>
        <taxon>Mesonia</taxon>
    </lineage>
</organism>